<protein>
    <recommendedName>
        <fullName evidence="6 7">Polyphosphate kinase</fullName>
        <ecNumber evidence="6 7">2.7.4.1</ecNumber>
    </recommendedName>
    <alternativeName>
        <fullName evidence="6">ATP-polyphosphate phosphotransferase</fullName>
    </alternativeName>
    <alternativeName>
        <fullName evidence="6">Polyphosphoric acid kinase</fullName>
    </alternativeName>
</protein>
<dbReference type="Pfam" id="PF17941">
    <property type="entry name" value="PP_kinase_C_1"/>
    <property type="match status" value="1"/>
</dbReference>
<dbReference type="InterPro" id="IPR036830">
    <property type="entry name" value="PP_kinase_middle_dom_sf"/>
</dbReference>
<dbReference type="InterPro" id="IPR041108">
    <property type="entry name" value="PP_kinase_C_1"/>
</dbReference>
<feature type="domain" description="Polyphosphate kinase middle" evidence="8">
    <location>
        <begin position="120"/>
        <end position="304"/>
    </location>
</feature>
<keyword evidence="3 6" id="KW-0547">Nucleotide-binding</keyword>
<dbReference type="InterPro" id="IPR036832">
    <property type="entry name" value="PPK_N_dom_sf"/>
</dbReference>
<feature type="domain" description="Polyphosphate kinase C-terminal" evidence="11">
    <location>
        <begin position="332"/>
        <end position="496"/>
    </location>
</feature>
<dbReference type="AlphaFoldDB" id="F5YFF0"/>
<feature type="binding site" evidence="6">
    <location>
        <position position="592"/>
    </location>
    <ligand>
        <name>ATP</name>
        <dbReference type="ChEBI" id="CHEBI:30616"/>
    </ligand>
</feature>
<feature type="binding site" evidence="6">
    <location>
        <position position="468"/>
    </location>
    <ligand>
        <name>ATP</name>
        <dbReference type="ChEBI" id="CHEBI:30616"/>
    </ligand>
</feature>
<feature type="domain" description="Polyphosphate kinase N-terminal" evidence="9">
    <location>
        <begin position="6"/>
        <end position="110"/>
    </location>
</feature>
<comment type="cofactor">
    <cofactor evidence="6">
        <name>Mg(2+)</name>
        <dbReference type="ChEBI" id="CHEBI:18420"/>
    </cofactor>
</comment>
<name>F5YFF0_LEAAZ</name>
<proteinExistence type="inferred from homology"/>
<dbReference type="SUPFAM" id="SSF143724">
    <property type="entry name" value="PHP14-like"/>
    <property type="match status" value="1"/>
</dbReference>
<feature type="binding site" evidence="6">
    <location>
        <position position="564"/>
    </location>
    <ligand>
        <name>ATP</name>
        <dbReference type="ChEBI" id="CHEBI:30616"/>
    </ligand>
</feature>
<evidence type="ECO:0000259" key="8">
    <source>
        <dbReference type="Pfam" id="PF02503"/>
    </source>
</evidence>
<dbReference type="Pfam" id="PF13090">
    <property type="entry name" value="PP_kinase_C"/>
    <property type="match status" value="1"/>
</dbReference>
<dbReference type="OrthoDB" id="9761456at2"/>
<dbReference type="Pfam" id="PF13089">
    <property type="entry name" value="PP_kinase_N"/>
    <property type="match status" value="1"/>
</dbReference>
<dbReference type="EC" id="2.7.4.1" evidence="6 7"/>
<dbReference type="InParanoid" id="F5YFF0"/>
<dbReference type="InterPro" id="IPR025200">
    <property type="entry name" value="PPK_C_dom2"/>
</dbReference>
<reference evidence="12 13" key="2">
    <citation type="journal article" date="2011" name="ISME J.">
        <title>RNA-seq reveals cooperative metabolic interactions between two termite-gut spirochete species in co-culture.</title>
        <authorList>
            <person name="Rosenthal A.Z."/>
            <person name="Matson E.G."/>
            <person name="Eldar A."/>
            <person name="Leadbetter J.R."/>
        </authorList>
    </citation>
    <scope>NUCLEOTIDE SEQUENCE [LARGE SCALE GENOMIC DNA]</scope>
    <source>
        <strain evidence="13">ATCC BAA-888 / DSM 13862 / ZAS-9</strain>
    </source>
</reference>
<dbReference type="Gene3D" id="1.20.58.310">
    <property type="entry name" value="Polyphosphate kinase N-terminal domain"/>
    <property type="match status" value="1"/>
</dbReference>
<evidence type="ECO:0000256" key="3">
    <source>
        <dbReference type="ARBA" id="ARBA00022741"/>
    </source>
</evidence>
<dbReference type="PANTHER" id="PTHR30218:SF0">
    <property type="entry name" value="POLYPHOSPHATE KINASE"/>
    <property type="match status" value="1"/>
</dbReference>
<evidence type="ECO:0000259" key="9">
    <source>
        <dbReference type="Pfam" id="PF13089"/>
    </source>
</evidence>
<evidence type="ECO:0000313" key="12">
    <source>
        <dbReference type="EMBL" id="AEF81419.1"/>
    </source>
</evidence>
<dbReference type="GO" id="GO:0006799">
    <property type="term" value="P:polyphosphate biosynthetic process"/>
    <property type="evidence" value="ECO:0007669"/>
    <property type="project" value="UniProtKB-UniRule"/>
</dbReference>
<keyword evidence="6" id="KW-0460">Magnesium</keyword>
<feature type="active site" description="Phosphohistidine intermediate" evidence="6">
    <location>
        <position position="435"/>
    </location>
</feature>
<comment type="function">
    <text evidence="6 7">Catalyzes the reversible transfer of the terminal phosphate of ATP to form a long-chain polyphosphate (polyP).</text>
</comment>
<dbReference type="Pfam" id="PF02503">
    <property type="entry name" value="PP_kinase"/>
    <property type="match status" value="1"/>
</dbReference>
<accession>F5YFF0</accession>
<dbReference type="InterPro" id="IPR024953">
    <property type="entry name" value="PP_kinase_middle"/>
</dbReference>
<feature type="domain" description="Polyphosphate kinase C-terminal" evidence="10">
    <location>
        <begin position="503"/>
        <end position="675"/>
    </location>
</feature>
<dbReference type="Gene3D" id="3.30.870.10">
    <property type="entry name" value="Endonuclease Chain A"/>
    <property type="match status" value="2"/>
</dbReference>
<keyword evidence="5 6" id="KW-0067">ATP-binding</keyword>
<dbReference type="HAMAP" id="MF_00347">
    <property type="entry name" value="Polyphosphate_kinase"/>
    <property type="match status" value="1"/>
</dbReference>
<comment type="catalytic activity">
    <reaction evidence="6 7">
        <text>[phosphate](n) + ATP = [phosphate](n+1) + ADP</text>
        <dbReference type="Rhea" id="RHEA:19573"/>
        <dbReference type="Rhea" id="RHEA-COMP:9859"/>
        <dbReference type="Rhea" id="RHEA-COMP:14280"/>
        <dbReference type="ChEBI" id="CHEBI:16838"/>
        <dbReference type="ChEBI" id="CHEBI:30616"/>
        <dbReference type="ChEBI" id="CHEBI:456216"/>
        <dbReference type="EC" id="2.7.4.1"/>
    </reaction>
</comment>
<feature type="binding site" evidence="6">
    <location>
        <position position="375"/>
    </location>
    <ligand>
        <name>Mg(2+)</name>
        <dbReference type="ChEBI" id="CHEBI:18420"/>
    </ligand>
</feature>
<reference evidence="13" key="1">
    <citation type="submission" date="2009-12" db="EMBL/GenBank/DDBJ databases">
        <title>Complete sequence of Treponema azotonutricium strain ZAS-9.</title>
        <authorList>
            <person name="Tetu S.G."/>
            <person name="Matson E."/>
            <person name="Ren Q."/>
            <person name="Seshadri R."/>
            <person name="Elbourne L."/>
            <person name="Hassan K.A."/>
            <person name="Durkin A."/>
            <person name="Radune D."/>
            <person name="Mohamoud Y."/>
            <person name="Shay R."/>
            <person name="Jin S."/>
            <person name="Zhang X."/>
            <person name="Lucey K."/>
            <person name="Ballor N.R."/>
            <person name="Ottesen E."/>
            <person name="Rosenthal R."/>
            <person name="Allen A."/>
            <person name="Leadbetter J.R."/>
            <person name="Paulsen I.T."/>
        </authorList>
    </citation>
    <scope>NUCLEOTIDE SEQUENCE [LARGE SCALE GENOMIC DNA]</scope>
    <source>
        <strain evidence="13">ATCC BAA-888 / DSM 13862 / ZAS-9</strain>
    </source>
</reference>
<keyword evidence="1 6" id="KW-0597">Phosphoprotein</keyword>
<keyword evidence="2 6" id="KW-0808">Transferase</keyword>
<evidence type="ECO:0000259" key="11">
    <source>
        <dbReference type="Pfam" id="PF17941"/>
    </source>
</evidence>
<dbReference type="SUPFAM" id="SSF56024">
    <property type="entry name" value="Phospholipase D/nuclease"/>
    <property type="match status" value="2"/>
</dbReference>
<gene>
    <name evidence="6 12" type="primary">ppk</name>
    <name evidence="12" type="ordered locus">TREAZ_1351</name>
</gene>
<evidence type="ECO:0000256" key="5">
    <source>
        <dbReference type="ARBA" id="ARBA00022840"/>
    </source>
</evidence>
<dbReference type="GO" id="GO:0005524">
    <property type="term" value="F:ATP binding"/>
    <property type="evidence" value="ECO:0007669"/>
    <property type="project" value="UniProtKB-KW"/>
</dbReference>
<dbReference type="CDD" id="cd09168">
    <property type="entry name" value="PLDc_PaPPK1_C2_like"/>
    <property type="match status" value="1"/>
</dbReference>
<feature type="binding site" evidence="6">
    <location>
        <position position="405"/>
    </location>
    <ligand>
        <name>Mg(2+)</name>
        <dbReference type="ChEBI" id="CHEBI:18420"/>
    </ligand>
</feature>
<evidence type="ECO:0000256" key="4">
    <source>
        <dbReference type="ARBA" id="ARBA00022777"/>
    </source>
</evidence>
<dbReference type="Proteomes" id="UP000009222">
    <property type="component" value="Chromosome"/>
</dbReference>
<dbReference type="InterPro" id="IPR003414">
    <property type="entry name" value="PP_kinase"/>
</dbReference>
<evidence type="ECO:0000256" key="2">
    <source>
        <dbReference type="ARBA" id="ARBA00022679"/>
    </source>
</evidence>
<dbReference type="HOGENOM" id="CLU_009678_5_0_12"/>
<comment type="PTM">
    <text evidence="6 7">An intermediate of this reaction is the autophosphorylated ppk in which a phosphate is covalently linked to a histidine residue through a N-P bond.</text>
</comment>
<dbReference type="NCBIfam" id="TIGR03705">
    <property type="entry name" value="poly_P_kin"/>
    <property type="match status" value="1"/>
</dbReference>
<evidence type="ECO:0000259" key="10">
    <source>
        <dbReference type="Pfam" id="PF13090"/>
    </source>
</evidence>
<dbReference type="CDD" id="cd09165">
    <property type="entry name" value="PLDc_PaPPK1_C1_like"/>
    <property type="match status" value="1"/>
</dbReference>
<evidence type="ECO:0000256" key="6">
    <source>
        <dbReference type="HAMAP-Rule" id="MF_00347"/>
    </source>
</evidence>
<keyword evidence="6" id="KW-0479">Metal-binding</keyword>
<dbReference type="Gene3D" id="3.30.1840.10">
    <property type="entry name" value="Polyphosphate kinase middle domain"/>
    <property type="match status" value="1"/>
</dbReference>
<sequence>MEAARFFSRDLSWIDFNTRVLEEGLRQDLLPLERFKYFSIVSSNFDEFFMVRVAALKRAEKAGSRPDPSGLSPGEQLKIVSEKVRVIIQRQYSALKAEVFPSLAKGGLYLVRPSDWNDTQKSYLDSLFQREILPLLTPLRVEDGESLPAIDSLWLHAAFLLEGDDGDEKISIIRIPPVLERIVWLPEDAASPGEGIGGKASWALLEDLVLSWGSSLYPGFQVKESFLFKINRDADFSVDEKRDEDFIEAMEEVLEGRERSMAVRMVFSPGSMRLKDYFAKRLNLLEQDLYEIDGPINLGSLYDLVLVRGFDKLREKPWKIYAPAAFPEDASIWDRIKAGDVVLHFPYQSFDPVVRFFLDAAQDPQVISIKTALYRTSGNSPIVRALEQASLAGKHVTAVVELKARFDEERNISWANRLEKAGVIVVYGLARLKVHAKVSVVMRRENERIRRYVHLSTGNYNDKTARFYEDICLFSAREDLAYDAGLLFNMITGYSEAQGMRKLVIAPLGLKRKLVDLIDREIRRSSPEAPGRIMAKMNALADTDIINALYRASQAGVKVLLNVRGICMLIPGVQDLSENIRVVSVIDHYLEHSRIVYFANGGADELYLSSADWMPRNLERRVELMFPVLQDDSKRLVHRILEGYFKDNCQAWELCSDSKWTRLKPIPGDEPFRVQAGLLALAANQAEQTGDAHDEFIVRRSQPNLEGK</sequence>
<keyword evidence="13" id="KW-1185">Reference proteome</keyword>
<organism evidence="12 13">
    <name type="scientific">Leadbettera azotonutricia (strain ATCC BAA-888 / DSM 13862 / ZAS-9)</name>
    <name type="common">Treponema azotonutricium</name>
    <dbReference type="NCBI Taxonomy" id="545695"/>
    <lineage>
        <taxon>Bacteria</taxon>
        <taxon>Pseudomonadati</taxon>
        <taxon>Spirochaetota</taxon>
        <taxon>Spirochaetia</taxon>
        <taxon>Spirochaetales</taxon>
        <taxon>Breznakiellaceae</taxon>
        <taxon>Leadbettera</taxon>
    </lineage>
</organism>
<dbReference type="GO" id="GO:0009358">
    <property type="term" value="C:polyphosphate kinase complex"/>
    <property type="evidence" value="ECO:0007669"/>
    <property type="project" value="InterPro"/>
</dbReference>
<dbReference type="eggNOG" id="COG0855">
    <property type="taxonomic scope" value="Bacteria"/>
</dbReference>
<dbReference type="KEGG" id="taz:TREAZ_1351"/>
<evidence type="ECO:0000256" key="1">
    <source>
        <dbReference type="ARBA" id="ARBA00022553"/>
    </source>
</evidence>
<dbReference type="PIRSF" id="PIRSF015589">
    <property type="entry name" value="PP_kinase"/>
    <property type="match status" value="1"/>
</dbReference>
<dbReference type="STRING" id="545695.TREAZ_1351"/>
<dbReference type="PANTHER" id="PTHR30218">
    <property type="entry name" value="POLYPHOSPHATE KINASE"/>
    <property type="match status" value="1"/>
</dbReference>
<comment type="similarity">
    <text evidence="6 7">Belongs to the polyphosphate kinase 1 (PPK1) family.</text>
</comment>
<evidence type="ECO:0000256" key="7">
    <source>
        <dbReference type="RuleBase" id="RU003800"/>
    </source>
</evidence>
<dbReference type="SUPFAM" id="SSF140356">
    <property type="entry name" value="PPK N-terminal domain-like"/>
    <property type="match status" value="1"/>
</dbReference>
<evidence type="ECO:0000313" key="13">
    <source>
        <dbReference type="Proteomes" id="UP000009222"/>
    </source>
</evidence>
<keyword evidence="4 6" id="KW-0418">Kinase</keyword>
<dbReference type="RefSeq" id="WP_015710649.1">
    <property type="nucleotide sequence ID" value="NC_015577.1"/>
</dbReference>
<dbReference type="NCBIfam" id="NF003921">
    <property type="entry name" value="PRK05443.2-2"/>
    <property type="match status" value="1"/>
</dbReference>
<feature type="binding site" evidence="6">
    <location>
        <position position="44"/>
    </location>
    <ligand>
        <name>ATP</name>
        <dbReference type="ChEBI" id="CHEBI:30616"/>
    </ligand>
</feature>
<dbReference type="GO" id="GO:0046872">
    <property type="term" value="F:metal ion binding"/>
    <property type="evidence" value="ECO:0007669"/>
    <property type="project" value="UniProtKB-KW"/>
</dbReference>
<dbReference type="InterPro" id="IPR025198">
    <property type="entry name" value="PPK_N_dom"/>
</dbReference>
<dbReference type="EMBL" id="CP001841">
    <property type="protein sequence ID" value="AEF81419.1"/>
    <property type="molecule type" value="Genomic_DNA"/>
</dbReference>
<dbReference type="GO" id="GO:0008976">
    <property type="term" value="F:polyphosphate kinase activity"/>
    <property type="evidence" value="ECO:0007669"/>
    <property type="project" value="UniProtKB-UniRule"/>
</dbReference>